<organism evidence="2 3">
    <name type="scientific">Velocimicrobium porci</name>
    <dbReference type="NCBI Taxonomy" id="2606634"/>
    <lineage>
        <taxon>Bacteria</taxon>
        <taxon>Bacillati</taxon>
        <taxon>Bacillota</taxon>
        <taxon>Clostridia</taxon>
        <taxon>Lachnospirales</taxon>
        <taxon>Lachnospiraceae</taxon>
        <taxon>Velocimicrobium</taxon>
    </lineage>
</organism>
<dbReference type="GO" id="GO:0031179">
    <property type="term" value="P:peptide modification"/>
    <property type="evidence" value="ECO:0007669"/>
    <property type="project" value="InterPro"/>
</dbReference>
<dbReference type="SUPFAM" id="SSF158745">
    <property type="entry name" value="LanC-like"/>
    <property type="match status" value="1"/>
</dbReference>
<dbReference type="Proteomes" id="UP000482209">
    <property type="component" value="Unassembled WGS sequence"/>
</dbReference>
<dbReference type="Pfam" id="PF05147">
    <property type="entry name" value="LANC_like"/>
    <property type="match status" value="1"/>
</dbReference>
<keyword evidence="3" id="KW-1185">Reference proteome</keyword>
<dbReference type="Gene3D" id="1.50.10.20">
    <property type="match status" value="1"/>
</dbReference>
<sequence length="448" mass="51423">MNSNRDNQGQLDITNIVKQIGLELVDYERILSILGKEKNIRVLNGIQYKPWEEMTLSHGIPGLCMLYAELNERFPKENWNEIGHQYLEKVALNLSETGIQSISMFSGVAGIGLAAVSLSEKFQNYKKFLFNINHFLLERFFYYIENITFNHGAFISFYDAIEGITGILNYLLIYKKQDEYYKGIEKGISALLELSRTIVVQGENVPGWYVPSKYQFSEIESEIYPNGNFNTSLSHGIAGPMTVLSKMILEGIEIEGQKEAIKRMADFLLEFKSFDKNRVFWKGQISFEEYKEHVVSEKNVIRRDAWCYGTPGICYALVCAGKALQDKQLIESSLKILKDSIGDIRGIFSPTFCHGYAGVYQILLSLEELIGKEYFIGEKIQLKKKIYEFYKKDYIYGFYNVEIDDKNGKLKDYDSIGFLDGCIGTCLALLDGEGKNRNGYWKYAFQLQ</sequence>
<feature type="binding site" evidence="1">
    <location>
        <position position="353"/>
    </location>
    <ligand>
        <name>Zn(2+)</name>
        <dbReference type="ChEBI" id="CHEBI:29105"/>
    </ligand>
</feature>
<keyword evidence="1" id="KW-0862">Zinc</keyword>
<feature type="binding site" evidence="1">
    <location>
        <position position="307"/>
    </location>
    <ligand>
        <name>Zn(2+)</name>
        <dbReference type="ChEBI" id="CHEBI:29105"/>
    </ligand>
</feature>
<keyword evidence="1" id="KW-0479">Metal-binding</keyword>
<name>A0A6L5XV83_9FIRM</name>
<protein>
    <submittedName>
        <fullName evidence="2">Lanthionine synthetase C family protein</fullName>
    </submittedName>
</protein>
<dbReference type="GO" id="GO:0046872">
    <property type="term" value="F:metal ion binding"/>
    <property type="evidence" value="ECO:0007669"/>
    <property type="project" value="UniProtKB-KW"/>
</dbReference>
<dbReference type="InterPro" id="IPR007822">
    <property type="entry name" value="LANC-like"/>
</dbReference>
<evidence type="ECO:0000256" key="1">
    <source>
        <dbReference type="PIRSR" id="PIRSR607822-1"/>
    </source>
</evidence>
<reference evidence="2 3" key="1">
    <citation type="submission" date="2019-08" db="EMBL/GenBank/DDBJ databases">
        <title>In-depth cultivation of the pig gut microbiome towards novel bacterial diversity and tailored functional studies.</title>
        <authorList>
            <person name="Wylensek D."/>
            <person name="Hitch T.C.A."/>
            <person name="Clavel T."/>
        </authorList>
    </citation>
    <scope>NUCLEOTIDE SEQUENCE [LARGE SCALE GENOMIC DNA]</scope>
    <source>
        <strain evidence="2 3">WCA-693-APC-MOT-I</strain>
    </source>
</reference>
<evidence type="ECO:0000313" key="3">
    <source>
        <dbReference type="Proteomes" id="UP000482209"/>
    </source>
</evidence>
<dbReference type="PRINTS" id="PR01953">
    <property type="entry name" value="SPACPROTEIN"/>
</dbReference>
<feature type="binding site" evidence="1">
    <location>
        <position position="354"/>
    </location>
    <ligand>
        <name>Zn(2+)</name>
        <dbReference type="ChEBI" id="CHEBI:29105"/>
    </ligand>
</feature>
<dbReference type="PRINTS" id="PR01950">
    <property type="entry name" value="LANCSUPER"/>
</dbReference>
<comment type="caution">
    <text evidence="2">The sequence shown here is derived from an EMBL/GenBank/DDBJ whole genome shotgun (WGS) entry which is preliminary data.</text>
</comment>
<proteinExistence type="predicted"/>
<accession>A0A6L5XV83</accession>
<dbReference type="InterPro" id="IPR020452">
    <property type="entry name" value="Subtilin_biosynthesis_SpaC"/>
</dbReference>
<dbReference type="RefSeq" id="WP_154516671.1">
    <property type="nucleotide sequence ID" value="NZ_VUMT01000002.1"/>
</dbReference>
<dbReference type="SMART" id="SM01260">
    <property type="entry name" value="LANC_like"/>
    <property type="match status" value="1"/>
</dbReference>
<dbReference type="AlphaFoldDB" id="A0A6L5XV83"/>
<evidence type="ECO:0000313" key="2">
    <source>
        <dbReference type="EMBL" id="MSS62725.1"/>
    </source>
</evidence>
<dbReference type="InterPro" id="IPR033889">
    <property type="entry name" value="LanC"/>
</dbReference>
<dbReference type="CDD" id="cd04793">
    <property type="entry name" value="LanC"/>
    <property type="match status" value="1"/>
</dbReference>
<gene>
    <name evidence="2" type="ORF">FYJ58_02315</name>
</gene>
<dbReference type="EMBL" id="VUMT01000002">
    <property type="protein sequence ID" value="MSS62725.1"/>
    <property type="molecule type" value="Genomic_DNA"/>
</dbReference>